<dbReference type="AlphaFoldDB" id="A0A1C4BLD7"/>
<reference evidence="2" key="1">
    <citation type="submission" date="2016-08" db="EMBL/GenBank/DDBJ databases">
        <authorList>
            <person name="Varghese N."/>
            <person name="Submissions Spin"/>
        </authorList>
    </citation>
    <scope>NUCLEOTIDE SEQUENCE [LARGE SCALE GENOMIC DNA]</scope>
    <source>
        <strain evidence="2">R-53144</strain>
    </source>
</reference>
<evidence type="ECO:0000313" key="1">
    <source>
        <dbReference type="EMBL" id="SCC07751.1"/>
    </source>
</evidence>
<name>A0A1C4BLD7_9GAMM</name>
<protein>
    <recommendedName>
        <fullName evidence="3">Flagella biosynthesis regulator</fullName>
    </recommendedName>
</protein>
<dbReference type="STRING" id="1798183.GA0061080_102224"/>
<dbReference type="RefSeq" id="WP_091123267.1">
    <property type="nucleotide sequence ID" value="NZ_FMBA01000022.1"/>
</dbReference>
<gene>
    <name evidence="1" type="ORF">GA0061080_102224</name>
</gene>
<organism evidence="1 2">
    <name type="scientific">Gilliamella intestini</name>
    <dbReference type="NCBI Taxonomy" id="1798183"/>
    <lineage>
        <taxon>Bacteria</taxon>
        <taxon>Pseudomonadati</taxon>
        <taxon>Pseudomonadota</taxon>
        <taxon>Gammaproteobacteria</taxon>
        <taxon>Orbales</taxon>
        <taxon>Orbaceae</taxon>
        <taxon>Gilliamella</taxon>
    </lineage>
</organism>
<evidence type="ECO:0000313" key="2">
    <source>
        <dbReference type="Proteomes" id="UP000199698"/>
    </source>
</evidence>
<dbReference type="Proteomes" id="UP000199698">
    <property type="component" value="Unassembled WGS sequence"/>
</dbReference>
<dbReference type="EMBL" id="FMBA01000022">
    <property type="protein sequence ID" value="SCC07751.1"/>
    <property type="molecule type" value="Genomic_DNA"/>
</dbReference>
<keyword evidence="2" id="KW-1185">Reference proteome</keyword>
<accession>A0A1C4BLD7</accession>
<proteinExistence type="predicted"/>
<dbReference type="OrthoDB" id="6885796at2"/>
<sequence length="194" mass="22194">MTVRLQDNTAEQIAGRDIYNITSSNDDELDTRPLVPAQRKSLNNLISDIENYGELTAPELWLKLHATLGVCSINEITVSQFPIADKFLTDEFEAAKEKASCKILIHLILCEINDKDELKDKMNHYSKRQFCTSDLKRLNKMQLQNVLNYVEELSNLEKLNNQNLYNQTITLFRTQIKPTLAIFAVGFILGAIIF</sequence>
<evidence type="ECO:0008006" key="3">
    <source>
        <dbReference type="Google" id="ProtNLM"/>
    </source>
</evidence>